<proteinExistence type="predicted"/>
<organism evidence="1 2">
    <name type="scientific">Synechococcus elongatus PCC 11801</name>
    <dbReference type="NCBI Taxonomy" id="2219813"/>
    <lineage>
        <taxon>Bacteria</taxon>
        <taxon>Bacillati</taxon>
        <taxon>Cyanobacteriota</taxon>
        <taxon>Cyanophyceae</taxon>
        <taxon>Synechococcales</taxon>
        <taxon>Synechococcaceae</taxon>
        <taxon>Synechococcus</taxon>
    </lineage>
</organism>
<evidence type="ECO:0000313" key="2">
    <source>
        <dbReference type="Proteomes" id="UP000267249"/>
    </source>
</evidence>
<dbReference type="EMBL" id="CP030139">
    <property type="protein sequence ID" value="WVS92367.1"/>
    <property type="molecule type" value="Genomic_DNA"/>
</dbReference>
<dbReference type="AlphaFoldDB" id="A0AAQ3MCH0"/>
<name>A0AAQ3MCH0_SYNEL</name>
<dbReference type="RefSeq" id="WP_208672602.1">
    <property type="nucleotide sequence ID" value="NZ_CP030139.2"/>
</dbReference>
<reference evidence="1 2" key="1">
    <citation type="journal article" date="2018" name="Sci. Rep.">
        <title>Genome Features and Biochemical Characteristics of a Robust, Fast Growing and Naturally Transformable Cyanobacterium Synechococcus elongatus PCC 11801 Isolated from India.</title>
        <authorList>
            <person name="Jaiswal D."/>
            <person name="Sengupta A."/>
            <person name="Sohoni S."/>
            <person name="Sengupta S."/>
            <person name="Phadnavis A.G."/>
            <person name="Pakrasi H.B."/>
            <person name="Wangikar P.P."/>
        </authorList>
    </citation>
    <scope>NUCLEOTIDE SEQUENCE [LARGE SCALE GENOMIC DNA]</scope>
    <source>
        <strain evidence="1 2">PCC 11801</strain>
    </source>
</reference>
<sequence length="88" mass="9035">MSQFLVTVNDNQAESLLGGSGYTQYPSYKKPTSTIKQSVFAPIKSVSVSSASATALNIGSFNIKSPQFATAIATSEANSTVLGGIVSA</sequence>
<protein>
    <submittedName>
        <fullName evidence="1">Uncharacterized protein</fullName>
    </submittedName>
</protein>
<accession>A0AAQ3MCH0</accession>
<dbReference type="Proteomes" id="UP000267249">
    <property type="component" value="Chromosome"/>
</dbReference>
<gene>
    <name evidence="1" type="ORF">DOP62_13620</name>
</gene>
<evidence type="ECO:0000313" key="1">
    <source>
        <dbReference type="EMBL" id="WVS92367.1"/>
    </source>
</evidence>